<dbReference type="SUPFAM" id="SSF56300">
    <property type="entry name" value="Metallo-dependent phosphatases"/>
    <property type="match status" value="1"/>
</dbReference>
<dbReference type="Proteomes" id="UP000325113">
    <property type="component" value="Unassembled WGS sequence"/>
</dbReference>
<keyword evidence="7" id="KW-1185">Reference proteome</keyword>
<dbReference type="PANTHER" id="PTHR11575">
    <property type="entry name" value="5'-NUCLEOTIDASE-RELATED"/>
    <property type="match status" value="1"/>
</dbReference>
<dbReference type="EMBL" id="VLTM01000063">
    <property type="protein sequence ID" value="KAA0158736.1"/>
    <property type="molecule type" value="Genomic_DNA"/>
</dbReference>
<proteinExistence type="inferred from homology"/>
<evidence type="ECO:0000313" key="8">
    <source>
        <dbReference type="Proteomes" id="UP000325113"/>
    </source>
</evidence>
<reference evidence="7 8" key="1">
    <citation type="submission" date="2019-07" db="EMBL/GenBank/DDBJ databases">
        <title>Genomes of Cafeteria roenbergensis.</title>
        <authorList>
            <person name="Fischer M.G."/>
            <person name="Hackl T."/>
            <person name="Roman M."/>
        </authorList>
    </citation>
    <scope>NUCLEOTIDE SEQUENCE [LARGE SCALE GENOMIC DNA]</scope>
    <source>
        <strain evidence="5 7">BVI</strain>
        <strain evidence="6 8">Cflag</strain>
    </source>
</reference>
<evidence type="ECO:0000259" key="4">
    <source>
        <dbReference type="Pfam" id="PF02872"/>
    </source>
</evidence>
<dbReference type="InterPro" id="IPR036907">
    <property type="entry name" value="5'-Nucleotdase_C_sf"/>
</dbReference>
<feature type="domain" description="5'-Nucleotidase C-terminal" evidence="4">
    <location>
        <begin position="400"/>
        <end position="557"/>
    </location>
</feature>
<dbReference type="Gene3D" id="3.60.21.10">
    <property type="match status" value="1"/>
</dbReference>
<evidence type="ECO:0000313" key="7">
    <source>
        <dbReference type="Proteomes" id="UP000323011"/>
    </source>
</evidence>
<feature type="compositionally biased region" description="Low complexity" evidence="3">
    <location>
        <begin position="680"/>
        <end position="707"/>
    </location>
</feature>
<feature type="region of interest" description="Disordered" evidence="3">
    <location>
        <begin position="288"/>
        <end position="312"/>
    </location>
</feature>
<dbReference type="GO" id="GO:0016787">
    <property type="term" value="F:hydrolase activity"/>
    <property type="evidence" value="ECO:0007669"/>
    <property type="project" value="UniProtKB-KW"/>
</dbReference>
<dbReference type="GO" id="GO:0009166">
    <property type="term" value="P:nucleotide catabolic process"/>
    <property type="evidence" value="ECO:0007669"/>
    <property type="project" value="InterPro"/>
</dbReference>
<dbReference type="Gene3D" id="3.90.780.10">
    <property type="entry name" value="5'-Nucleotidase, C-terminal domain"/>
    <property type="match status" value="1"/>
</dbReference>
<evidence type="ECO:0000256" key="2">
    <source>
        <dbReference type="RuleBase" id="RU362119"/>
    </source>
</evidence>
<accession>A0A5A8D082</accession>
<dbReference type="EMBL" id="VLTN01000046">
    <property type="protein sequence ID" value="KAA0149130.1"/>
    <property type="molecule type" value="Genomic_DNA"/>
</dbReference>
<dbReference type="Proteomes" id="UP000323011">
    <property type="component" value="Unassembled WGS sequence"/>
</dbReference>
<sequence>MASADHALVNIVHFNDVYHIGERKKEPVGGVARFATLIKSVLAETEAEGLPKPLILFSGDALSPSALSLVTRGAHMVKALNRLGVVASVLGNHDLDDGIANFELRASESDFPWLATNVDYVPKEDLDAEGADAAAAVGAGGEKAEDPTDLALPQGMVRSLTASHGHAEDESCTACDDTTMPGCRRFAVLTYGTVRVGLIGLIEDSWLETLSHVDPEDLVYEDFITSARWWSAKLRSEHACDVVVALTHMRLPNDLRLGSAAASLGVDLVLGGHDHFYSSQEVAAGLYPPGAAVPGEPSKAREGSGPSSEGGALVVKSGTDFQSLTKISLTVQCAPAPDAGGLPESGLPVAAAPAPVAVPRPVKAFHWVRRDATSAVEPDPEALELVERLSEAMVDAGKQVLGHVDVDLDGRFDSVRTDESNLGNLVADLMRRTARSDCAIINGGNFRSDMIHSAGPFSMADLLKILPYPAEVPTVRVSGVALLEALENGVSKWPEREGRFPQVSGIRFQFNGSKEPGSRVVEGSVWVGVGDAARPLDPTRRYSLATTDYASLGNDGFVSISPTTDRGKELGSEWLVDLTRAPVLPSILRSHLEIVDAINKEQARFSDRAIERWRVKLLRLAGKHSVGSVCSGAHHHHSRVSSGQHIRMPRLAHGAAAKPAGAGAGAGGAAAARGGKPAAAAASRGSASPAPSPATPAAGSTGPYPAGDARNDPDLCLVQEPRPPALSRMSSAPLESTGTRLIDFAQPTALPAPGSPKPLVFIAPQVEGRVVRVGK</sequence>
<evidence type="ECO:0000313" key="5">
    <source>
        <dbReference type="EMBL" id="KAA0149130.1"/>
    </source>
</evidence>
<comment type="similarity">
    <text evidence="1 2">Belongs to the 5'-nucleotidase family.</text>
</comment>
<dbReference type="GO" id="GO:0000166">
    <property type="term" value="F:nucleotide binding"/>
    <property type="evidence" value="ECO:0007669"/>
    <property type="project" value="UniProtKB-KW"/>
</dbReference>
<comment type="caution">
    <text evidence="6">The sequence shown here is derived from an EMBL/GenBank/DDBJ whole genome shotgun (WGS) entry which is preliminary data.</text>
</comment>
<evidence type="ECO:0000256" key="1">
    <source>
        <dbReference type="ARBA" id="ARBA00006654"/>
    </source>
</evidence>
<dbReference type="PANTHER" id="PTHR11575:SF48">
    <property type="entry name" value="5'-NUCLEOTIDASE"/>
    <property type="match status" value="1"/>
</dbReference>
<name>A0A5A8D082_CAFRO</name>
<dbReference type="OMA" id="GETWYDF"/>
<dbReference type="SUPFAM" id="SSF55816">
    <property type="entry name" value="5'-nucleotidase (syn. UDP-sugar hydrolase), C-terminal domain"/>
    <property type="match status" value="1"/>
</dbReference>
<dbReference type="PRINTS" id="PR01607">
    <property type="entry name" value="APYRASEFAMLY"/>
</dbReference>
<evidence type="ECO:0000256" key="3">
    <source>
        <dbReference type="SAM" id="MobiDB-lite"/>
    </source>
</evidence>
<feature type="region of interest" description="Disordered" evidence="3">
    <location>
        <begin position="680"/>
        <end position="732"/>
    </location>
</feature>
<protein>
    <recommendedName>
        <fullName evidence="4">5'-Nucleotidase C-terminal domain-containing protein</fullName>
    </recommendedName>
</protein>
<dbReference type="AlphaFoldDB" id="A0A5A8D082"/>
<organism evidence="6 8">
    <name type="scientific">Cafeteria roenbergensis</name>
    <name type="common">Marine flagellate</name>
    <dbReference type="NCBI Taxonomy" id="33653"/>
    <lineage>
        <taxon>Eukaryota</taxon>
        <taxon>Sar</taxon>
        <taxon>Stramenopiles</taxon>
        <taxon>Bigyra</taxon>
        <taxon>Opalozoa</taxon>
        <taxon>Bicosoecida</taxon>
        <taxon>Cafeteriaceae</taxon>
        <taxon>Cafeteria</taxon>
    </lineage>
</organism>
<keyword evidence="2" id="KW-0547">Nucleotide-binding</keyword>
<evidence type="ECO:0000313" key="6">
    <source>
        <dbReference type="EMBL" id="KAA0158736.1"/>
    </source>
</evidence>
<dbReference type="Pfam" id="PF02872">
    <property type="entry name" value="5_nucleotid_C"/>
    <property type="match status" value="1"/>
</dbReference>
<dbReference type="InterPro" id="IPR006179">
    <property type="entry name" value="5_nucleotidase/apyrase"/>
</dbReference>
<keyword evidence="2" id="KW-0378">Hydrolase</keyword>
<dbReference type="InterPro" id="IPR008334">
    <property type="entry name" value="5'-Nucleotdase_C"/>
</dbReference>
<dbReference type="InterPro" id="IPR029052">
    <property type="entry name" value="Metallo-depent_PP-like"/>
</dbReference>
<gene>
    <name evidence="5" type="ORF">FNF29_06218</name>
    <name evidence="6" type="ORF">FNF31_05262</name>
</gene>